<dbReference type="InterPro" id="IPR009822">
    <property type="entry name" value="YaeQ"/>
</dbReference>
<dbReference type="Pfam" id="PF07152">
    <property type="entry name" value="YaeQ"/>
    <property type="match status" value="1"/>
</dbReference>
<organism evidence="1 2">
    <name type="scientific">Sulfuriferula plumbiphila</name>
    <dbReference type="NCBI Taxonomy" id="171865"/>
    <lineage>
        <taxon>Bacteria</taxon>
        <taxon>Pseudomonadati</taxon>
        <taxon>Pseudomonadota</taxon>
        <taxon>Betaproteobacteria</taxon>
        <taxon>Nitrosomonadales</taxon>
        <taxon>Sulfuricellaceae</taxon>
        <taxon>Sulfuriferula</taxon>
    </lineage>
</organism>
<evidence type="ECO:0008006" key="3">
    <source>
        <dbReference type="Google" id="ProtNLM"/>
    </source>
</evidence>
<keyword evidence="2" id="KW-1185">Reference proteome</keyword>
<dbReference type="PANTHER" id="PTHR38784">
    <property type="entry name" value="SUCROSE PHOSPHORYLASE"/>
    <property type="match status" value="1"/>
</dbReference>
<gene>
    <name evidence="1" type="ORF">TPL01_08790</name>
</gene>
<dbReference type="PANTHER" id="PTHR38784:SF1">
    <property type="entry name" value="SUCROSE PHOSPHORYLASE"/>
    <property type="match status" value="1"/>
</dbReference>
<dbReference type="Proteomes" id="UP000321337">
    <property type="component" value="Unassembled WGS sequence"/>
</dbReference>
<dbReference type="RefSeq" id="WP_147071164.1">
    <property type="nucleotide sequence ID" value="NZ_AP021884.1"/>
</dbReference>
<name>A0A512L6E7_9PROT</name>
<dbReference type="PIRSF" id="PIRSF011484">
    <property type="entry name" value="YaeQ"/>
    <property type="match status" value="1"/>
</dbReference>
<dbReference type="CDD" id="cd22368">
    <property type="entry name" value="YaeQ-like"/>
    <property type="match status" value="1"/>
</dbReference>
<dbReference type="InterPro" id="IPR011335">
    <property type="entry name" value="Restrct_endonuc-II-like"/>
</dbReference>
<dbReference type="OrthoDB" id="5293309at2"/>
<accession>A0A512L6E7</accession>
<dbReference type="SMART" id="SM01322">
    <property type="entry name" value="YaeQ"/>
    <property type="match status" value="1"/>
</dbReference>
<dbReference type="SUPFAM" id="SSF52980">
    <property type="entry name" value="Restriction endonuclease-like"/>
    <property type="match status" value="1"/>
</dbReference>
<dbReference type="InterPro" id="IPR038590">
    <property type="entry name" value="YaeQ_sf"/>
</dbReference>
<evidence type="ECO:0000313" key="1">
    <source>
        <dbReference type="EMBL" id="GEP29741.1"/>
    </source>
</evidence>
<protein>
    <recommendedName>
        <fullName evidence="3">YaeQ family protein</fullName>
    </recommendedName>
</protein>
<proteinExistence type="predicted"/>
<dbReference type="Gene3D" id="3.10.640.10">
    <property type="entry name" value="Restriction endonuclease-like alpha-beta roll domain"/>
    <property type="match status" value="1"/>
</dbReference>
<dbReference type="AlphaFoldDB" id="A0A512L6E7"/>
<comment type="caution">
    <text evidence="1">The sequence shown here is derived from an EMBL/GenBank/DDBJ whole genome shotgun (WGS) entry which is preliminary data.</text>
</comment>
<dbReference type="EMBL" id="BKAD01000008">
    <property type="protein sequence ID" value="GEP29741.1"/>
    <property type="molecule type" value="Genomic_DNA"/>
</dbReference>
<sequence length="181" mass="20076">MALKATIFKADLQIADMDRHYYASHALTLARHPSETDERMMVRLLAFARHAHEYLAFAKGISEADEPDAWQKDLTGAIELWIDVGLPDEKRILKASGRAAQVAIYSYGGHGANLWWAAISPRLARLKNLTVINLPLPVTQALAKLAQRNMQLSCTIEDGAIWLSSDTETVPVEFVVLQAPV</sequence>
<reference evidence="1 2" key="1">
    <citation type="submission" date="2019-07" db="EMBL/GenBank/DDBJ databases">
        <title>Whole genome shotgun sequence of Thiobacillus plumbophilus NBRC 107929.</title>
        <authorList>
            <person name="Hosoyama A."/>
            <person name="Uohara A."/>
            <person name="Ohji S."/>
            <person name="Ichikawa N."/>
        </authorList>
    </citation>
    <scope>NUCLEOTIDE SEQUENCE [LARGE SCALE GENOMIC DNA]</scope>
    <source>
        <strain evidence="1 2">NBRC 107929</strain>
    </source>
</reference>
<evidence type="ECO:0000313" key="2">
    <source>
        <dbReference type="Proteomes" id="UP000321337"/>
    </source>
</evidence>